<sequence length="124" mass="13851">MQVNHLGLPVRDEQASRRFYCEYFGFDPASAQRYEDGTVIVRNAAGFDLALHTVPGGIGPLPDFLHFGFRLPEPAQVRSLLDRLAADGVEIVERFDEPGHVSFKCLDPDGHRIEVYWEAPAPGQ</sequence>
<proteinExistence type="predicted"/>
<name>A0ABN1SYC6_9ACTN</name>
<keyword evidence="3" id="KW-1185">Reference proteome</keyword>
<dbReference type="Pfam" id="PF00903">
    <property type="entry name" value="Glyoxalase"/>
    <property type="match status" value="1"/>
</dbReference>
<dbReference type="CDD" id="cd06587">
    <property type="entry name" value="VOC"/>
    <property type="match status" value="1"/>
</dbReference>
<dbReference type="PANTHER" id="PTHR36113">
    <property type="entry name" value="LYASE, PUTATIVE-RELATED-RELATED"/>
    <property type="match status" value="1"/>
</dbReference>
<reference evidence="2 3" key="1">
    <citation type="journal article" date="2019" name="Int. J. Syst. Evol. Microbiol.">
        <title>The Global Catalogue of Microorganisms (GCM) 10K type strain sequencing project: providing services to taxonomists for standard genome sequencing and annotation.</title>
        <authorList>
            <consortium name="The Broad Institute Genomics Platform"/>
            <consortium name="The Broad Institute Genome Sequencing Center for Infectious Disease"/>
            <person name="Wu L."/>
            <person name="Ma J."/>
        </authorList>
    </citation>
    <scope>NUCLEOTIDE SEQUENCE [LARGE SCALE GENOMIC DNA]</scope>
    <source>
        <strain evidence="2 3">JCM 11269</strain>
    </source>
</reference>
<dbReference type="InterPro" id="IPR037523">
    <property type="entry name" value="VOC_core"/>
</dbReference>
<protein>
    <recommendedName>
        <fullName evidence="1">VOC domain-containing protein</fullName>
    </recommendedName>
</protein>
<dbReference type="InterPro" id="IPR004360">
    <property type="entry name" value="Glyas_Fos-R_dOase_dom"/>
</dbReference>
<evidence type="ECO:0000259" key="1">
    <source>
        <dbReference type="PROSITE" id="PS51819"/>
    </source>
</evidence>
<organism evidence="2 3">
    <name type="scientific">Streptomyces thermogriseus</name>
    <dbReference type="NCBI Taxonomy" id="75292"/>
    <lineage>
        <taxon>Bacteria</taxon>
        <taxon>Bacillati</taxon>
        <taxon>Actinomycetota</taxon>
        <taxon>Actinomycetes</taxon>
        <taxon>Kitasatosporales</taxon>
        <taxon>Streptomycetaceae</taxon>
        <taxon>Streptomyces</taxon>
    </lineage>
</organism>
<dbReference type="PROSITE" id="PS51819">
    <property type="entry name" value="VOC"/>
    <property type="match status" value="1"/>
</dbReference>
<dbReference type="InterPro" id="IPR029068">
    <property type="entry name" value="Glyas_Bleomycin-R_OHBP_Dase"/>
</dbReference>
<dbReference type="EMBL" id="BAAAHU010000019">
    <property type="protein sequence ID" value="GAA1008941.1"/>
    <property type="molecule type" value="Genomic_DNA"/>
</dbReference>
<dbReference type="RefSeq" id="WP_067396927.1">
    <property type="nucleotide sequence ID" value="NZ_BAAAHU010000019.1"/>
</dbReference>
<gene>
    <name evidence="2" type="ORF">GCM10009564_22820</name>
</gene>
<accession>A0ABN1SYC6</accession>
<dbReference type="InterPro" id="IPR051332">
    <property type="entry name" value="Fosfomycin_Res_Enzymes"/>
</dbReference>
<feature type="domain" description="VOC" evidence="1">
    <location>
        <begin position="2"/>
        <end position="118"/>
    </location>
</feature>
<comment type="caution">
    <text evidence="2">The sequence shown here is derived from an EMBL/GenBank/DDBJ whole genome shotgun (WGS) entry which is preliminary data.</text>
</comment>
<dbReference type="Proteomes" id="UP001501072">
    <property type="component" value="Unassembled WGS sequence"/>
</dbReference>
<dbReference type="SUPFAM" id="SSF54593">
    <property type="entry name" value="Glyoxalase/Bleomycin resistance protein/Dihydroxybiphenyl dioxygenase"/>
    <property type="match status" value="1"/>
</dbReference>
<dbReference type="Gene3D" id="3.10.180.10">
    <property type="entry name" value="2,3-Dihydroxybiphenyl 1,2-Dioxygenase, domain 1"/>
    <property type="match status" value="1"/>
</dbReference>
<evidence type="ECO:0000313" key="3">
    <source>
        <dbReference type="Proteomes" id="UP001501072"/>
    </source>
</evidence>
<dbReference type="PANTHER" id="PTHR36113:SF3">
    <property type="entry name" value="SLL5075 PROTEIN"/>
    <property type="match status" value="1"/>
</dbReference>
<evidence type="ECO:0000313" key="2">
    <source>
        <dbReference type="EMBL" id="GAA1008941.1"/>
    </source>
</evidence>